<protein>
    <recommendedName>
        <fullName evidence="4">Isoprenylcysteine carboxylmethyltransferase family protein</fullName>
    </recommendedName>
</protein>
<dbReference type="KEGG" id="ohi:H8790_09775"/>
<evidence type="ECO:0000256" key="1">
    <source>
        <dbReference type="SAM" id="Phobius"/>
    </source>
</evidence>
<proteinExistence type="predicted"/>
<feature type="transmembrane region" description="Helical" evidence="1">
    <location>
        <begin position="57"/>
        <end position="80"/>
    </location>
</feature>
<keyword evidence="1" id="KW-0472">Membrane</keyword>
<evidence type="ECO:0000313" key="3">
    <source>
        <dbReference type="Proteomes" id="UP000515960"/>
    </source>
</evidence>
<dbReference type="AlphaFoldDB" id="A0A7G9B2H2"/>
<feature type="transmembrane region" description="Helical" evidence="1">
    <location>
        <begin position="32"/>
        <end position="50"/>
    </location>
</feature>
<dbReference type="Gene3D" id="1.20.120.1630">
    <property type="match status" value="1"/>
</dbReference>
<dbReference type="EMBL" id="CP060490">
    <property type="protein sequence ID" value="QNL43753.1"/>
    <property type="molecule type" value="Genomic_DNA"/>
</dbReference>
<sequence length="183" mass="19717">MILLGTLGFAFFFLSDWNDLHRGDKRLCWLFPAGAVLFCTAVAAGSRFGAAPLTGAWRIVAAAAVLAFLALEAYSLFFALPAGASYGEPGAKRAALTGGVYALCRHPGVLWMIGLLFCLWLSCGLPLLCVAVYSLLDVLLVVYEDRCVFPVLLEGYDAYQKRTPFLVPSADSIRAFLAPNKGD</sequence>
<evidence type="ECO:0000313" key="2">
    <source>
        <dbReference type="EMBL" id="QNL43753.1"/>
    </source>
</evidence>
<keyword evidence="1" id="KW-1133">Transmembrane helix</keyword>
<dbReference type="Proteomes" id="UP000515960">
    <property type="component" value="Chromosome"/>
</dbReference>
<gene>
    <name evidence="2" type="ORF">H8790_09775</name>
</gene>
<dbReference type="RefSeq" id="WP_187332344.1">
    <property type="nucleotide sequence ID" value="NZ_CP060490.1"/>
</dbReference>
<keyword evidence="1" id="KW-0812">Transmembrane</keyword>
<keyword evidence="3" id="KW-1185">Reference proteome</keyword>
<feature type="transmembrane region" description="Helical" evidence="1">
    <location>
        <begin position="109"/>
        <end position="136"/>
    </location>
</feature>
<organism evidence="2 3">
    <name type="scientific">Oscillibacter hominis</name>
    <dbReference type="NCBI Taxonomy" id="2763056"/>
    <lineage>
        <taxon>Bacteria</taxon>
        <taxon>Bacillati</taxon>
        <taxon>Bacillota</taxon>
        <taxon>Clostridia</taxon>
        <taxon>Eubacteriales</taxon>
        <taxon>Oscillospiraceae</taxon>
        <taxon>Oscillibacter</taxon>
    </lineage>
</organism>
<reference evidence="2 3" key="1">
    <citation type="submission" date="2020-08" db="EMBL/GenBank/DDBJ databases">
        <authorList>
            <person name="Liu C."/>
            <person name="Sun Q."/>
        </authorList>
    </citation>
    <scope>NUCLEOTIDE SEQUENCE [LARGE SCALE GENOMIC DNA]</scope>
    <source>
        <strain evidence="2 3">NSJ-62</strain>
    </source>
</reference>
<accession>A0A7G9B2H2</accession>
<evidence type="ECO:0008006" key="4">
    <source>
        <dbReference type="Google" id="ProtNLM"/>
    </source>
</evidence>
<name>A0A7G9B2H2_9FIRM</name>